<comment type="caution">
    <text evidence="1">The sequence shown here is derived from an EMBL/GenBank/DDBJ whole genome shotgun (WGS) entry which is preliminary data.</text>
</comment>
<protein>
    <submittedName>
        <fullName evidence="1">Uncharacterized protein</fullName>
    </submittedName>
</protein>
<dbReference type="Proteomes" id="UP000324222">
    <property type="component" value="Unassembled WGS sequence"/>
</dbReference>
<gene>
    <name evidence="1" type="ORF">E2C01_043331</name>
</gene>
<name>A0A5B7FX99_PORTR</name>
<accession>A0A5B7FX99</accession>
<reference evidence="1 2" key="1">
    <citation type="submission" date="2019-05" db="EMBL/GenBank/DDBJ databases">
        <title>Another draft genome of Portunus trituberculatus and its Hox gene families provides insights of decapod evolution.</title>
        <authorList>
            <person name="Jeong J.-H."/>
            <person name="Song I."/>
            <person name="Kim S."/>
            <person name="Choi T."/>
            <person name="Kim D."/>
            <person name="Ryu S."/>
            <person name="Kim W."/>
        </authorList>
    </citation>
    <scope>NUCLEOTIDE SEQUENCE [LARGE SCALE GENOMIC DNA]</scope>
    <source>
        <tissue evidence="1">Muscle</tissue>
    </source>
</reference>
<sequence length="115" mass="12546">MQMGTVCALNNSNNSWGSGERLAGLMCGKNVSDLQHRGHCHHPTSLLDVTAGDPNESSACLMCLSLVSVQHGFSLIHSVTTTTTTTRFLLSTAIVQRKIRLNTEGSIHTRMDIHW</sequence>
<keyword evidence="2" id="KW-1185">Reference proteome</keyword>
<dbReference type="EMBL" id="VSRR010008927">
    <property type="protein sequence ID" value="MPC49528.1"/>
    <property type="molecule type" value="Genomic_DNA"/>
</dbReference>
<proteinExistence type="predicted"/>
<evidence type="ECO:0000313" key="1">
    <source>
        <dbReference type="EMBL" id="MPC49528.1"/>
    </source>
</evidence>
<organism evidence="1 2">
    <name type="scientific">Portunus trituberculatus</name>
    <name type="common">Swimming crab</name>
    <name type="synonym">Neptunus trituberculatus</name>
    <dbReference type="NCBI Taxonomy" id="210409"/>
    <lineage>
        <taxon>Eukaryota</taxon>
        <taxon>Metazoa</taxon>
        <taxon>Ecdysozoa</taxon>
        <taxon>Arthropoda</taxon>
        <taxon>Crustacea</taxon>
        <taxon>Multicrustacea</taxon>
        <taxon>Malacostraca</taxon>
        <taxon>Eumalacostraca</taxon>
        <taxon>Eucarida</taxon>
        <taxon>Decapoda</taxon>
        <taxon>Pleocyemata</taxon>
        <taxon>Brachyura</taxon>
        <taxon>Eubrachyura</taxon>
        <taxon>Portunoidea</taxon>
        <taxon>Portunidae</taxon>
        <taxon>Portuninae</taxon>
        <taxon>Portunus</taxon>
    </lineage>
</organism>
<evidence type="ECO:0000313" key="2">
    <source>
        <dbReference type="Proteomes" id="UP000324222"/>
    </source>
</evidence>
<dbReference type="AlphaFoldDB" id="A0A5B7FX99"/>